<name>A0A9Q1EJR6_SYNKA</name>
<protein>
    <submittedName>
        <fullName evidence="2">Uncharacterized protein</fullName>
    </submittedName>
</protein>
<organism evidence="2 3">
    <name type="scientific">Synaphobranchus kaupii</name>
    <name type="common">Kaup's arrowtooth eel</name>
    <dbReference type="NCBI Taxonomy" id="118154"/>
    <lineage>
        <taxon>Eukaryota</taxon>
        <taxon>Metazoa</taxon>
        <taxon>Chordata</taxon>
        <taxon>Craniata</taxon>
        <taxon>Vertebrata</taxon>
        <taxon>Euteleostomi</taxon>
        <taxon>Actinopterygii</taxon>
        <taxon>Neopterygii</taxon>
        <taxon>Teleostei</taxon>
        <taxon>Anguilliformes</taxon>
        <taxon>Synaphobranchidae</taxon>
        <taxon>Synaphobranchus</taxon>
    </lineage>
</organism>
<feature type="compositionally biased region" description="Basic and acidic residues" evidence="1">
    <location>
        <begin position="63"/>
        <end position="74"/>
    </location>
</feature>
<dbReference type="AlphaFoldDB" id="A0A9Q1EJR6"/>
<evidence type="ECO:0000256" key="1">
    <source>
        <dbReference type="SAM" id="MobiDB-lite"/>
    </source>
</evidence>
<feature type="region of interest" description="Disordered" evidence="1">
    <location>
        <begin position="56"/>
        <end position="75"/>
    </location>
</feature>
<proteinExistence type="predicted"/>
<evidence type="ECO:0000313" key="2">
    <source>
        <dbReference type="EMBL" id="KAJ8340023.1"/>
    </source>
</evidence>
<comment type="caution">
    <text evidence="2">The sequence shown here is derived from an EMBL/GenBank/DDBJ whole genome shotgun (WGS) entry which is preliminary data.</text>
</comment>
<reference evidence="2" key="1">
    <citation type="journal article" date="2023" name="Science">
        <title>Genome structures resolve the early diversification of teleost fishes.</title>
        <authorList>
            <person name="Parey E."/>
            <person name="Louis A."/>
            <person name="Montfort J."/>
            <person name="Bouchez O."/>
            <person name="Roques C."/>
            <person name="Iampietro C."/>
            <person name="Lluch J."/>
            <person name="Castinel A."/>
            <person name="Donnadieu C."/>
            <person name="Desvignes T."/>
            <person name="Floi Bucao C."/>
            <person name="Jouanno E."/>
            <person name="Wen M."/>
            <person name="Mejri S."/>
            <person name="Dirks R."/>
            <person name="Jansen H."/>
            <person name="Henkel C."/>
            <person name="Chen W.J."/>
            <person name="Zahm M."/>
            <person name="Cabau C."/>
            <person name="Klopp C."/>
            <person name="Thompson A.W."/>
            <person name="Robinson-Rechavi M."/>
            <person name="Braasch I."/>
            <person name="Lecointre G."/>
            <person name="Bobe J."/>
            <person name="Postlethwait J.H."/>
            <person name="Berthelot C."/>
            <person name="Roest Crollius H."/>
            <person name="Guiguen Y."/>
        </authorList>
    </citation>
    <scope>NUCLEOTIDE SEQUENCE</scope>
    <source>
        <strain evidence="2">WJC10195</strain>
    </source>
</reference>
<dbReference type="Proteomes" id="UP001152622">
    <property type="component" value="Chromosome 16"/>
</dbReference>
<feature type="region of interest" description="Disordered" evidence="1">
    <location>
        <begin position="91"/>
        <end position="118"/>
    </location>
</feature>
<dbReference type="EMBL" id="JAINUF010000016">
    <property type="protein sequence ID" value="KAJ8340023.1"/>
    <property type="molecule type" value="Genomic_DNA"/>
</dbReference>
<keyword evidence="3" id="KW-1185">Reference proteome</keyword>
<accession>A0A9Q1EJR6</accession>
<sequence length="118" mass="12776">MDQKALLSSGPRGAVAGAVVLRARQRDQNFTAHFSGACRRLEGPDHLGNRADYWGERSPASQKAERLHNTDGKGFRPNLLSMCVRRGSLRLLGAPDRRQGPSAATTPRRGGVMSPLEA</sequence>
<evidence type="ECO:0000313" key="3">
    <source>
        <dbReference type="Proteomes" id="UP001152622"/>
    </source>
</evidence>
<gene>
    <name evidence="2" type="ORF">SKAU_G00346560</name>
</gene>
<dbReference type="OrthoDB" id="6247875at2759"/>